<feature type="signal peptide" evidence="2">
    <location>
        <begin position="1"/>
        <end position="19"/>
    </location>
</feature>
<evidence type="ECO:0000256" key="2">
    <source>
        <dbReference type="SAM" id="SignalP"/>
    </source>
</evidence>
<feature type="region of interest" description="Disordered" evidence="1">
    <location>
        <begin position="63"/>
        <end position="82"/>
    </location>
</feature>
<dbReference type="WBParaSite" id="Gr19_v10_g17827.t1">
    <property type="protein sequence ID" value="Gr19_v10_g17827.t1"/>
    <property type="gene ID" value="Gr19_v10_g17827"/>
</dbReference>
<evidence type="ECO:0000256" key="1">
    <source>
        <dbReference type="SAM" id="MobiDB-lite"/>
    </source>
</evidence>
<keyword evidence="3" id="KW-1185">Reference proteome</keyword>
<reference evidence="4" key="1">
    <citation type="submission" date="2022-11" db="UniProtKB">
        <authorList>
            <consortium name="WormBaseParasite"/>
        </authorList>
    </citation>
    <scope>IDENTIFICATION</scope>
</reference>
<proteinExistence type="predicted"/>
<dbReference type="Proteomes" id="UP000887572">
    <property type="component" value="Unplaced"/>
</dbReference>
<organism evidence="3 4">
    <name type="scientific">Globodera rostochiensis</name>
    <name type="common">Golden nematode worm</name>
    <name type="synonym">Heterodera rostochiensis</name>
    <dbReference type="NCBI Taxonomy" id="31243"/>
    <lineage>
        <taxon>Eukaryota</taxon>
        <taxon>Metazoa</taxon>
        <taxon>Ecdysozoa</taxon>
        <taxon>Nematoda</taxon>
        <taxon>Chromadorea</taxon>
        <taxon>Rhabditida</taxon>
        <taxon>Tylenchina</taxon>
        <taxon>Tylenchomorpha</taxon>
        <taxon>Tylenchoidea</taxon>
        <taxon>Heteroderidae</taxon>
        <taxon>Heteroderinae</taxon>
        <taxon>Globodera</taxon>
    </lineage>
</organism>
<dbReference type="AlphaFoldDB" id="A0A914HKY5"/>
<feature type="compositionally biased region" description="Low complexity" evidence="1">
    <location>
        <begin position="123"/>
        <end position="133"/>
    </location>
</feature>
<evidence type="ECO:0000313" key="4">
    <source>
        <dbReference type="WBParaSite" id="Gr19_v10_g17827.t1"/>
    </source>
</evidence>
<feature type="compositionally biased region" description="Gly residues" evidence="1">
    <location>
        <begin position="148"/>
        <end position="157"/>
    </location>
</feature>
<evidence type="ECO:0000313" key="3">
    <source>
        <dbReference type="Proteomes" id="UP000887572"/>
    </source>
</evidence>
<protein>
    <submittedName>
        <fullName evidence="4">Uncharacterized protein</fullName>
    </submittedName>
</protein>
<feature type="region of interest" description="Disordered" evidence="1">
    <location>
        <begin position="254"/>
        <end position="330"/>
    </location>
</feature>
<feature type="compositionally biased region" description="Polar residues" evidence="1">
    <location>
        <begin position="68"/>
        <end position="82"/>
    </location>
</feature>
<feature type="region of interest" description="Disordered" evidence="1">
    <location>
        <begin position="89"/>
        <end position="163"/>
    </location>
</feature>
<feature type="chain" id="PRO_5037848238" evidence="2">
    <location>
        <begin position="20"/>
        <end position="330"/>
    </location>
</feature>
<keyword evidence="2" id="KW-0732">Signal</keyword>
<name>A0A914HKY5_GLORO</name>
<sequence length="330" mass="36803">MNLPTIGIIFALFFCSAWAGICMSGTRISAQSNSSPPHRPKFNSARFNEEKIKDVIAHCKNGTDFNRKNANPRRTVSANSATTTNLLWDSAGGSISGGGRNKNRGNNKDVFANTSQHQRQRQRTTSSTASSAARNRRKKVQFKDTAGTSGGGGGRGGTNDSYDDDMRKIVALARAREAKRLAEEDVMDKLWKVEPSMDERLAEEDVMDKLWEVEPSMDERLAEEDVMDKLWKLEPSMDERLAEDVMDKLWEVEPPAAIGDHHAQTVRPEAGQNNKGKSRNRSGNPSKLNPKKNGGKTNRAAAPARGEPSKQKAEWPQNYQTVRRRHRTRK</sequence>
<feature type="region of interest" description="Disordered" evidence="1">
    <location>
        <begin position="28"/>
        <end position="47"/>
    </location>
</feature>
<feature type="compositionally biased region" description="Polar residues" evidence="1">
    <location>
        <begin position="271"/>
        <end position="287"/>
    </location>
</feature>
<accession>A0A914HKY5</accession>